<organism evidence="1 2">
    <name type="scientific">Pleurodeles waltl</name>
    <name type="common">Iberian ribbed newt</name>
    <dbReference type="NCBI Taxonomy" id="8319"/>
    <lineage>
        <taxon>Eukaryota</taxon>
        <taxon>Metazoa</taxon>
        <taxon>Chordata</taxon>
        <taxon>Craniata</taxon>
        <taxon>Vertebrata</taxon>
        <taxon>Euteleostomi</taxon>
        <taxon>Amphibia</taxon>
        <taxon>Batrachia</taxon>
        <taxon>Caudata</taxon>
        <taxon>Salamandroidea</taxon>
        <taxon>Salamandridae</taxon>
        <taxon>Pleurodelinae</taxon>
        <taxon>Pleurodeles</taxon>
    </lineage>
</organism>
<protein>
    <submittedName>
        <fullName evidence="1">Uncharacterized protein</fullName>
    </submittedName>
</protein>
<dbReference type="EMBL" id="JANPWB010000009">
    <property type="protein sequence ID" value="KAJ1147718.1"/>
    <property type="molecule type" value="Genomic_DNA"/>
</dbReference>
<reference evidence="1" key="1">
    <citation type="journal article" date="2022" name="bioRxiv">
        <title>Sequencing and chromosome-scale assembly of the giantPleurodeles waltlgenome.</title>
        <authorList>
            <person name="Brown T."/>
            <person name="Elewa A."/>
            <person name="Iarovenko S."/>
            <person name="Subramanian E."/>
            <person name="Araus A.J."/>
            <person name="Petzold A."/>
            <person name="Susuki M."/>
            <person name="Suzuki K.-i.T."/>
            <person name="Hayashi T."/>
            <person name="Toyoda A."/>
            <person name="Oliveira C."/>
            <person name="Osipova E."/>
            <person name="Leigh N.D."/>
            <person name="Simon A."/>
            <person name="Yun M.H."/>
        </authorList>
    </citation>
    <scope>NUCLEOTIDE SEQUENCE</scope>
    <source>
        <strain evidence="1">20211129_DDA</strain>
        <tissue evidence="1">Liver</tissue>
    </source>
</reference>
<accession>A0AAV7RA64</accession>
<dbReference type="AlphaFoldDB" id="A0AAV7RA64"/>
<proteinExistence type="predicted"/>
<evidence type="ECO:0000313" key="2">
    <source>
        <dbReference type="Proteomes" id="UP001066276"/>
    </source>
</evidence>
<name>A0AAV7RA64_PLEWA</name>
<dbReference type="Proteomes" id="UP001066276">
    <property type="component" value="Chromosome 5"/>
</dbReference>
<gene>
    <name evidence="1" type="ORF">NDU88_000577</name>
</gene>
<sequence>MAYARHEKRAAPRLAEKTVVRSSTMAGSRASSVVSDWLPVVLPTQWHAVPTSHFRVCSRRRVAVTSSAAGTGPQPRPAVKHGPLWAEPGLEVPEPNSSAVLLLSTGICSSDLLTGKRKCCSNSHVVQSHPKLLPTVTVLQPRVQQILLPTPYCGTAPVDQMLLPTCYCGTALVNQMLPATCYCGTAPDASDAAADTLLWYSPGCIGCCRLHVTVVKHWCIRSCCIYVTVVQRQVHQMLPPTHYCGTALVDQMLLPTRYCGTALVDQMLPPTSYCGTAPDASDAAADTLLWYSPGGSDAAAYMLLWYSPGGSDAAAYMLLWYSPRCIRCCCLQVTAA</sequence>
<keyword evidence="2" id="KW-1185">Reference proteome</keyword>
<comment type="caution">
    <text evidence="1">The sequence shown here is derived from an EMBL/GenBank/DDBJ whole genome shotgun (WGS) entry which is preliminary data.</text>
</comment>
<evidence type="ECO:0000313" key="1">
    <source>
        <dbReference type="EMBL" id="KAJ1147718.1"/>
    </source>
</evidence>